<dbReference type="SMART" id="SM00256">
    <property type="entry name" value="FBOX"/>
    <property type="match status" value="1"/>
</dbReference>
<organism evidence="2 3">
    <name type="scientific">Macrolepiota fuliginosa MF-IS2</name>
    <dbReference type="NCBI Taxonomy" id="1400762"/>
    <lineage>
        <taxon>Eukaryota</taxon>
        <taxon>Fungi</taxon>
        <taxon>Dikarya</taxon>
        <taxon>Basidiomycota</taxon>
        <taxon>Agaricomycotina</taxon>
        <taxon>Agaricomycetes</taxon>
        <taxon>Agaricomycetidae</taxon>
        <taxon>Agaricales</taxon>
        <taxon>Agaricineae</taxon>
        <taxon>Agaricaceae</taxon>
        <taxon>Macrolepiota</taxon>
    </lineage>
</organism>
<dbReference type="EMBL" id="MU151186">
    <property type="protein sequence ID" value="KAF9447783.1"/>
    <property type="molecule type" value="Genomic_DNA"/>
</dbReference>
<evidence type="ECO:0000313" key="2">
    <source>
        <dbReference type="EMBL" id="KAF9447783.1"/>
    </source>
</evidence>
<evidence type="ECO:0000313" key="3">
    <source>
        <dbReference type="Proteomes" id="UP000807342"/>
    </source>
</evidence>
<comment type="caution">
    <text evidence="2">The sequence shown here is derived from an EMBL/GenBank/DDBJ whole genome shotgun (WGS) entry which is preliminary data.</text>
</comment>
<protein>
    <recommendedName>
        <fullName evidence="1">F-box domain-containing protein</fullName>
    </recommendedName>
</protein>
<name>A0A9P5XAE0_9AGAR</name>
<dbReference type="SUPFAM" id="SSF50978">
    <property type="entry name" value="WD40 repeat-like"/>
    <property type="match status" value="1"/>
</dbReference>
<proteinExistence type="predicted"/>
<dbReference type="InterPro" id="IPR036322">
    <property type="entry name" value="WD40_repeat_dom_sf"/>
</dbReference>
<dbReference type="Pfam" id="PF12937">
    <property type="entry name" value="F-box-like"/>
    <property type="match status" value="1"/>
</dbReference>
<dbReference type="Proteomes" id="UP000807342">
    <property type="component" value="Unassembled WGS sequence"/>
</dbReference>
<dbReference type="SUPFAM" id="SSF81383">
    <property type="entry name" value="F-box domain"/>
    <property type="match status" value="1"/>
</dbReference>
<gene>
    <name evidence="2" type="ORF">P691DRAFT_775891</name>
</gene>
<dbReference type="InterPro" id="IPR001810">
    <property type="entry name" value="F-box_dom"/>
</dbReference>
<dbReference type="PROSITE" id="PS50181">
    <property type="entry name" value="FBOX"/>
    <property type="match status" value="1"/>
</dbReference>
<feature type="domain" description="F-box" evidence="1">
    <location>
        <begin position="16"/>
        <end position="62"/>
    </location>
</feature>
<reference evidence="2" key="1">
    <citation type="submission" date="2020-11" db="EMBL/GenBank/DDBJ databases">
        <authorList>
            <consortium name="DOE Joint Genome Institute"/>
            <person name="Ahrendt S."/>
            <person name="Riley R."/>
            <person name="Andreopoulos W."/>
            <person name="Labutti K."/>
            <person name="Pangilinan J."/>
            <person name="Ruiz-Duenas F.J."/>
            <person name="Barrasa J.M."/>
            <person name="Sanchez-Garcia M."/>
            <person name="Camarero S."/>
            <person name="Miyauchi S."/>
            <person name="Serrano A."/>
            <person name="Linde D."/>
            <person name="Babiker R."/>
            <person name="Drula E."/>
            <person name="Ayuso-Fernandez I."/>
            <person name="Pacheco R."/>
            <person name="Padilla G."/>
            <person name="Ferreira P."/>
            <person name="Barriuso J."/>
            <person name="Kellner H."/>
            <person name="Castanera R."/>
            <person name="Alfaro M."/>
            <person name="Ramirez L."/>
            <person name="Pisabarro A.G."/>
            <person name="Kuo A."/>
            <person name="Tritt A."/>
            <person name="Lipzen A."/>
            <person name="He G."/>
            <person name="Yan M."/>
            <person name="Ng V."/>
            <person name="Cullen D."/>
            <person name="Martin F."/>
            <person name="Rosso M.-N."/>
            <person name="Henrissat B."/>
            <person name="Hibbett D."/>
            <person name="Martinez A.T."/>
            <person name="Grigoriev I.V."/>
        </authorList>
    </citation>
    <scope>NUCLEOTIDE SEQUENCE</scope>
    <source>
        <strain evidence="2">MF-IS2</strain>
    </source>
</reference>
<keyword evidence="3" id="KW-1185">Reference proteome</keyword>
<dbReference type="AlphaFoldDB" id="A0A9P5XAE0"/>
<dbReference type="InterPro" id="IPR036047">
    <property type="entry name" value="F-box-like_dom_sf"/>
</dbReference>
<dbReference type="OrthoDB" id="3068749at2759"/>
<accession>A0A9P5XAE0</accession>
<evidence type="ECO:0000259" key="1">
    <source>
        <dbReference type="PROSITE" id="PS50181"/>
    </source>
</evidence>
<sequence>MSDRLRNSSPNINPCVTEFQDLPLEVLSEIASYLTFTDVLSFHKTSTKLFQATNSRIVWLNLARDYSARYPHLPRPESGRLDSLETHQIREWAQKRLIIDEIWKKTSACPRRQVLSCFGHLKPCTVTIVPGGRWILVGYALGYICYYDLNSAEPTPMVLVSPEHDEQQGVKGAQQHVELLGVCVDPESPTLEFKIAFGGQDKTSLNIIQRLHIWHVRLTVDHHGFLTASKLVSIPYSPGSRALLHFTGDLVVCVNTGFYSYAEVRWWKDCSETTSLRARFRVRKGPVCVRGIGSDRLLCVYDKGDGIHIYDIPAPEKVNFQQIISRVLSSPVRLSAWSYPVEVGYMGFSELYFDGSRYQQVISTVQGVLGLVIPVSKEELPTVVKLSDLWHTPAIHGLGFLKGYVPYGEDGIRFGYSWDSDITYQRGWENTTWAYKEYKMDFDEGTGRFGYIEDNNIGLIDFSSCT</sequence>